<feature type="transmembrane region" description="Helical" evidence="1">
    <location>
        <begin position="279"/>
        <end position="297"/>
    </location>
</feature>
<dbReference type="PANTHER" id="PTHR22911">
    <property type="entry name" value="ACYL-MALONYL CONDENSING ENZYME-RELATED"/>
    <property type="match status" value="1"/>
</dbReference>
<evidence type="ECO:0000313" key="4">
    <source>
        <dbReference type="Proteomes" id="UP000187344"/>
    </source>
</evidence>
<evidence type="ECO:0000256" key="1">
    <source>
        <dbReference type="SAM" id="Phobius"/>
    </source>
</evidence>
<dbReference type="OrthoDB" id="9815809at2"/>
<feature type="domain" description="EamA" evidence="2">
    <location>
        <begin position="167"/>
        <end position="296"/>
    </location>
</feature>
<reference evidence="3 4" key="1">
    <citation type="submission" date="2016-12" db="EMBL/GenBank/DDBJ databases">
        <title>Comparative genomics of Bartonella apis.</title>
        <authorList>
            <person name="Engel P."/>
        </authorList>
    </citation>
    <scope>NUCLEOTIDE SEQUENCE [LARGE SCALE GENOMIC DNA]</scope>
    <source>
        <strain evidence="3 4">PEB0149</strain>
    </source>
</reference>
<dbReference type="AlphaFoldDB" id="A0A1R0F9I6"/>
<evidence type="ECO:0000259" key="2">
    <source>
        <dbReference type="Pfam" id="PF00892"/>
    </source>
</evidence>
<sequence>MRKAAPPEFHAKIAPSTEPRYILGICLALAATVIFACQDAMTKTLVHNYPATFIVMVRYWVFFLAGVYMAKTASGGLVANIRSKRPIVQCLRGLLLLLELIAIALAFRVMGLAEATSIFQSYPLFGTIIAVFLLKEKVGWRRVCALVIGFIGILIMLRPGSGVLSVGAIWALVAALFFALYMALTRLVGGIDKPQTSFFYVGLVGLVVMNLGLPFFWVHMDSYYVWILVALCFTSVVGHFLMIKALSLAPLTVVQPFNYLQLVWSVIIGYIVFGDMPDILTLVGAALVVGSGLFVFFREQVKTAKIVVK</sequence>
<feature type="transmembrane region" description="Helical" evidence="1">
    <location>
        <begin position="53"/>
        <end position="70"/>
    </location>
</feature>
<dbReference type="GO" id="GO:0016020">
    <property type="term" value="C:membrane"/>
    <property type="evidence" value="ECO:0007669"/>
    <property type="project" value="InterPro"/>
</dbReference>
<comment type="caution">
    <text evidence="3">The sequence shown here is derived from an EMBL/GenBank/DDBJ whole genome shotgun (WGS) entry which is preliminary data.</text>
</comment>
<dbReference type="Proteomes" id="UP000187344">
    <property type="component" value="Unassembled WGS sequence"/>
</dbReference>
<accession>A0A1R0F9I6</accession>
<dbReference type="InterPro" id="IPR000620">
    <property type="entry name" value="EamA_dom"/>
</dbReference>
<evidence type="ECO:0000313" key="3">
    <source>
        <dbReference type="EMBL" id="OLY43626.1"/>
    </source>
</evidence>
<feature type="transmembrane region" description="Helical" evidence="1">
    <location>
        <begin position="117"/>
        <end position="134"/>
    </location>
</feature>
<feature type="transmembrane region" description="Helical" evidence="1">
    <location>
        <begin position="139"/>
        <end position="157"/>
    </location>
</feature>
<keyword evidence="1" id="KW-0812">Transmembrane</keyword>
<dbReference type="InterPro" id="IPR037185">
    <property type="entry name" value="EmrE-like"/>
</dbReference>
<dbReference type="RefSeq" id="WP_075868680.1">
    <property type="nucleotide sequence ID" value="NZ_LXYT01000001.1"/>
</dbReference>
<organism evidence="3 4">
    <name type="scientific">Bartonella apis</name>
    <dbReference type="NCBI Taxonomy" id="1686310"/>
    <lineage>
        <taxon>Bacteria</taxon>
        <taxon>Pseudomonadati</taxon>
        <taxon>Pseudomonadota</taxon>
        <taxon>Alphaproteobacteria</taxon>
        <taxon>Hyphomicrobiales</taxon>
        <taxon>Bartonellaceae</taxon>
        <taxon>Bartonella</taxon>
    </lineage>
</organism>
<feature type="transmembrane region" description="Helical" evidence="1">
    <location>
        <begin position="21"/>
        <end position="41"/>
    </location>
</feature>
<dbReference type="Pfam" id="PF00892">
    <property type="entry name" value="EamA"/>
    <property type="match status" value="2"/>
</dbReference>
<feature type="transmembrane region" description="Helical" evidence="1">
    <location>
        <begin position="196"/>
        <end position="217"/>
    </location>
</feature>
<feature type="transmembrane region" description="Helical" evidence="1">
    <location>
        <begin position="91"/>
        <end position="111"/>
    </location>
</feature>
<gene>
    <name evidence="3" type="ORF">PEB0149_010580</name>
</gene>
<feature type="domain" description="EamA" evidence="2">
    <location>
        <begin position="23"/>
        <end position="157"/>
    </location>
</feature>
<dbReference type="EMBL" id="LXYT01000001">
    <property type="protein sequence ID" value="OLY43626.1"/>
    <property type="molecule type" value="Genomic_DNA"/>
</dbReference>
<feature type="transmembrane region" description="Helical" evidence="1">
    <location>
        <begin position="253"/>
        <end position="273"/>
    </location>
</feature>
<feature type="transmembrane region" description="Helical" evidence="1">
    <location>
        <begin position="223"/>
        <end position="241"/>
    </location>
</feature>
<keyword evidence="1" id="KW-1133">Transmembrane helix</keyword>
<dbReference type="SUPFAM" id="SSF103481">
    <property type="entry name" value="Multidrug resistance efflux transporter EmrE"/>
    <property type="match status" value="2"/>
</dbReference>
<name>A0A1R0F9I6_9HYPH</name>
<keyword evidence="4" id="KW-1185">Reference proteome</keyword>
<proteinExistence type="predicted"/>
<keyword evidence="1" id="KW-0472">Membrane</keyword>
<protein>
    <submittedName>
        <fullName evidence="3">Permease of the drug/metabolite transporter (DMT) superfamily</fullName>
    </submittedName>
</protein>
<dbReference type="PANTHER" id="PTHR22911:SF103">
    <property type="entry name" value="BLR2811 PROTEIN"/>
    <property type="match status" value="1"/>
</dbReference>
<feature type="transmembrane region" description="Helical" evidence="1">
    <location>
        <begin position="163"/>
        <end position="184"/>
    </location>
</feature>